<evidence type="ECO:0000313" key="1">
    <source>
        <dbReference type="EMBL" id="UOO89992.1"/>
    </source>
</evidence>
<dbReference type="Proteomes" id="UP000832011">
    <property type="component" value="Chromosome"/>
</dbReference>
<keyword evidence="2" id="KW-1185">Reference proteome</keyword>
<proteinExistence type="predicted"/>
<protein>
    <submittedName>
        <fullName evidence="1">Uncharacterized protein</fullName>
    </submittedName>
</protein>
<accession>A0ABY4E2J5</accession>
<reference evidence="1 2" key="1">
    <citation type="journal article" date="2022" name="Res Sq">
        <title>Evolution of multicellular longitudinally dividing oral cavity symbionts (Neisseriaceae).</title>
        <authorList>
            <person name="Nyongesa S."/>
            <person name="Weber P."/>
            <person name="Bernet E."/>
            <person name="Pullido F."/>
            <person name="Nieckarz M."/>
            <person name="Delaby M."/>
            <person name="Nieves C."/>
            <person name="Viehboeck T."/>
            <person name="Krause N."/>
            <person name="Rivera-Millot A."/>
            <person name="Nakamura A."/>
            <person name="Vischer N."/>
            <person name="VanNieuwenhze M."/>
            <person name="Brun Y."/>
            <person name="Cava F."/>
            <person name="Bulgheresi S."/>
            <person name="Veyrier F."/>
        </authorList>
    </citation>
    <scope>NUCLEOTIDE SEQUENCE [LARGE SCALE GENOMIC DNA]</scope>
    <source>
        <strain evidence="1 2">SN4</strain>
    </source>
</reference>
<gene>
    <name evidence="1" type="ORF">LVJ82_03110</name>
</gene>
<organism evidence="1 2">
    <name type="scientific">Vitreoscilla massiliensis</name>
    <dbReference type="NCBI Taxonomy" id="1689272"/>
    <lineage>
        <taxon>Bacteria</taxon>
        <taxon>Pseudomonadati</taxon>
        <taxon>Pseudomonadota</taxon>
        <taxon>Betaproteobacteria</taxon>
        <taxon>Neisseriales</taxon>
        <taxon>Neisseriaceae</taxon>
        <taxon>Vitreoscilla</taxon>
    </lineage>
</organism>
<name>A0ABY4E2J5_9NEIS</name>
<sequence>MTAYAAICNEGNLHKIAYRLEKCRILLFKIFCSEYPTFKIPHDIVKMHQIALCRLLDPVIRSVNSVGLELPSDNLINPDSASLKAETLDDYLHQPLEATNLMTTHQKELEHLKFHFKHQFQLNDESFQWTTLCRMLNIIEKETESSNLSSITDVIQALVPYYQDINDNHHLYEKMNLSWEKYLATGLYQ</sequence>
<evidence type="ECO:0000313" key="2">
    <source>
        <dbReference type="Proteomes" id="UP000832011"/>
    </source>
</evidence>
<dbReference type="RefSeq" id="WP_058356104.1">
    <property type="nucleotide sequence ID" value="NZ_CABKVG010000008.1"/>
</dbReference>
<dbReference type="EMBL" id="CP091511">
    <property type="protein sequence ID" value="UOO89992.1"/>
    <property type="molecule type" value="Genomic_DNA"/>
</dbReference>